<protein>
    <submittedName>
        <fullName evidence="1">Uncharacterized protein</fullName>
    </submittedName>
</protein>
<dbReference type="EMBL" id="CP114066">
    <property type="protein sequence ID" value="WAT20602.1"/>
    <property type="molecule type" value="Genomic_DNA"/>
</dbReference>
<dbReference type="Proteomes" id="UP001164713">
    <property type="component" value="Chromosome"/>
</dbReference>
<proteinExistence type="predicted"/>
<dbReference type="RefSeq" id="WP_157722678.1">
    <property type="nucleotide sequence ID" value="NZ_CP098738.1"/>
</dbReference>
<evidence type="ECO:0000313" key="2">
    <source>
        <dbReference type="Proteomes" id="UP001164713"/>
    </source>
</evidence>
<keyword evidence="2" id="KW-1185">Reference proteome</keyword>
<accession>A0ABY7HY56</accession>
<evidence type="ECO:0000313" key="1">
    <source>
        <dbReference type="EMBL" id="WAT20602.1"/>
    </source>
</evidence>
<sequence length="51" mass="5683">MAGLIEERDQDAAALWGNITLSSHIVMEDEDLQRVLYFPAQNLVAIAKQTP</sequence>
<reference evidence="1" key="1">
    <citation type="submission" date="2022-12" db="EMBL/GenBank/DDBJ databases">
        <title>Genomic of Bacillus halotolerans.</title>
        <authorList>
            <person name="Xu G."/>
            <person name="Ding Y."/>
        </authorList>
    </citation>
    <scope>NUCLEOTIDE SEQUENCE</scope>
    <source>
        <strain evidence="1">B13</strain>
    </source>
</reference>
<organism evidence="1 2">
    <name type="scientific">Bacillus halotolerans</name>
    <dbReference type="NCBI Taxonomy" id="260554"/>
    <lineage>
        <taxon>Bacteria</taxon>
        <taxon>Bacillati</taxon>
        <taxon>Bacillota</taxon>
        <taxon>Bacilli</taxon>
        <taxon>Bacillales</taxon>
        <taxon>Bacillaceae</taxon>
        <taxon>Bacillus</taxon>
    </lineage>
</organism>
<name>A0ABY7HY56_9BACI</name>
<gene>
    <name evidence="1" type="ORF">O0R52_16810</name>
</gene>